<dbReference type="Gene3D" id="2.70.70.10">
    <property type="entry name" value="Glucose Permease (Domain IIA)"/>
    <property type="match status" value="1"/>
</dbReference>
<dbReference type="InterPro" id="IPR011055">
    <property type="entry name" value="Dup_hybrid_motif"/>
</dbReference>
<evidence type="ECO:0000256" key="3">
    <source>
        <dbReference type="ARBA" id="ARBA00022723"/>
    </source>
</evidence>
<keyword evidence="4" id="KW-0378">Hydrolase</keyword>
<dbReference type="PANTHER" id="PTHR21666:SF288">
    <property type="entry name" value="CELL DIVISION PROTEIN YTFB"/>
    <property type="match status" value="1"/>
</dbReference>
<dbReference type="AlphaFoldDB" id="A0A917BUW8"/>
<comment type="cofactor">
    <cofactor evidence="1">
        <name>Zn(2+)</name>
        <dbReference type="ChEBI" id="CHEBI:29105"/>
    </cofactor>
</comment>
<evidence type="ECO:0000313" key="11">
    <source>
        <dbReference type="EMBL" id="GGF57184.1"/>
    </source>
</evidence>
<feature type="signal peptide" evidence="9">
    <location>
        <begin position="1"/>
        <end position="32"/>
    </location>
</feature>
<dbReference type="GO" id="GO:0004222">
    <property type="term" value="F:metalloendopeptidase activity"/>
    <property type="evidence" value="ECO:0007669"/>
    <property type="project" value="TreeGrafter"/>
</dbReference>
<dbReference type="Pfam" id="PF01551">
    <property type="entry name" value="Peptidase_M23"/>
    <property type="match status" value="1"/>
</dbReference>
<evidence type="ECO:0000256" key="2">
    <source>
        <dbReference type="ARBA" id="ARBA00022670"/>
    </source>
</evidence>
<dbReference type="SUPFAM" id="SSF51261">
    <property type="entry name" value="Duplicated hybrid motif"/>
    <property type="match status" value="1"/>
</dbReference>
<dbReference type="GO" id="GO:0046872">
    <property type="term" value="F:metal ion binding"/>
    <property type="evidence" value="ECO:0007669"/>
    <property type="project" value="UniProtKB-KW"/>
</dbReference>
<accession>A0A917BUW8</accession>
<comment type="caution">
    <text evidence="11">The sequence shown here is derived from an EMBL/GenBank/DDBJ whole genome shotgun (WGS) entry which is preliminary data.</text>
</comment>
<proteinExistence type="predicted"/>
<keyword evidence="3" id="KW-0479">Metal-binding</keyword>
<dbReference type="CDD" id="cd12797">
    <property type="entry name" value="M23_peptidase"/>
    <property type="match status" value="1"/>
</dbReference>
<evidence type="ECO:0000256" key="1">
    <source>
        <dbReference type="ARBA" id="ARBA00001947"/>
    </source>
</evidence>
<feature type="region of interest" description="Disordered" evidence="8">
    <location>
        <begin position="292"/>
        <end position="313"/>
    </location>
</feature>
<organism evidence="11 12">
    <name type="scientific">Marmoricola endophyticus</name>
    <dbReference type="NCBI Taxonomy" id="2040280"/>
    <lineage>
        <taxon>Bacteria</taxon>
        <taxon>Bacillati</taxon>
        <taxon>Actinomycetota</taxon>
        <taxon>Actinomycetes</taxon>
        <taxon>Propionibacteriales</taxon>
        <taxon>Nocardioidaceae</taxon>
        <taxon>Marmoricola</taxon>
    </lineage>
</organism>
<dbReference type="PANTHER" id="PTHR21666">
    <property type="entry name" value="PEPTIDASE-RELATED"/>
    <property type="match status" value="1"/>
</dbReference>
<keyword evidence="7" id="KW-0175">Coiled coil</keyword>
<keyword evidence="2" id="KW-0645">Protease</keyword>
<gene>
    <name evidence="11" type="ORF">GCM10011519_33920</name>
</gene>
<dbReference type="Proteomes" id="UP000649179">
    <property type="component" value="Unassembled WGS sequence"/>
</dbReference>
<evidence type="ECO:0000259" key="10">
    <source>
        <dbReference type="Pfam" id="PF01551"/>
    </source>
</evidence>
<keyword evidence="6" id="KW-0482">Metalloprotease</keyword>
<evidence type="ECO:0000313" key="12">
    <source>
        <dbReference type="Proteomes" id="UP000649179"/>
    </source>
</evidence>
<reference evidence="11" key="2">
    <citation type="submission" date="2020-09" db="EMBL/GenBank/DDBJ databases">
        <authorList>
            <person name="Sun Q."/>
            <person name="Zhou Y."/>
        </authorList>
    </citation>
    <scope>NUCLEOTIDE SEQUENCE</scope>
    <source>
        <strain evidence="11">CGMCC 1.16067</strain>
    </source>
</reference>
<dbReference type="InterPro" id="IPR016047">
    <property type="entry name" value="M23ase_b-sheet_dom"/>
</dbReference>
<feature type="chain" id="PRO_5039511130" evidence="9">
    <location>
        <begin position="33"/>
        <end position="440"/>
    </location>
</feature>
<keyword evidence="9" id="KW-0732">Signal</keyword>
<name>A0A917BUW8_9ACTN</name>
<sequence>MAHFPVPFRPAHLRHRALVASALLALTAGSVATGLPSGTPAARADDLKDKHGKVRSQIKAAESDLEDTSAASVRAHRALSAAQAKLDAAQGALATSRAKLAEAQQLDAALQTQLTQAEAAVTKAKAELARQKEVVEEQRRDIGRQAAANLHQTSPQLVGLSTMLRSQDPATLPTGMQAVDNMMTEQNTLLDKMKALQSQLDRKKDALTKAQEQVRAKREAAAANLTEMARLEGQARTAEASVAALVGQRTTAQQAADKAKASDQAQLSSLNAEDARISAQLKKRAAAAKAAAARASTSGQGGGSSSSNGSGPLLRPVSGYVTSPFGYRVHPIYGYYSLHNGTDFHAPCGTPMKAVGNGKVIEKYYQSAWGNRLLIDLGQVRGHNVVVIYNHAPGYRVGVGDRVSRGEIVGYSGTTGWSTGCHLHFTVMVDGVPKNPLDWM</sequence>
<protein>
    <submittedName>
        <fullName evidence="11">Metalloendopeptidase</fullName>
    </submittedName>
</protein>
<feature type="coiled-coil region" evidence="7">
    <location>
        <begin position="179"/>
        <end position="220"/>
    </location>
</feature>
<evidence type="ECO:0000256" key="5">
    <source>
        <dbReference type="ARBA" id="ARBA00022833"/>
    </source>
</evidence>
<dbReference type="InterPro" id="IPR050570">
    <property type="entry name" value="Cell_wall_metabolism_enzyme"/>
</dbReference>
<evidence type="ECO:0000256" key="7">
    <source>
        <dbReference type="SAM" id="Coils"/>
    </source>
</evidence>
<evidence type="ECO:0000256" key="8">
    <source>
        <dbReference type="SAM" id="MobiDB-lite"/>
    </source>
</evidence>
<dbReference type="GO" id="GO:0006508">
    <property type="term" value="P:proteolysis"/>
    <property type="evidence" value="ECO:0007669"/>
    <property type="project" value="UniProtKB-KW"/>
</dbReference>
<reference evidence="11" key="1">
    <citation type="journal article" date="2014" name="Int. J. Syst. Evol. Microbiol.">
        <title>Complete genome sequence of Corynebacterium casei LMG S-19264T (=DSM 44701T), isolated from a smear-ripened cheese.</title>
        <authorList>
            <consortium name="US DOE Joint Genome Institute (JGI-PGF)"/>
            <person name="Walter F."/>
            <person name="Albersmeier A."/>
            <person name="Kalinowski J."/>
            <person name="Ruckert C."/>
        </authorList>
    </citation>
    <scope>NUCLEOTIDE SEQUENCE</scope>
    <source>
        <strain evidence="11">CGMCC 1.16067</strain>
    </source>
</reference>
<dbReference type="Gene3D" id="6.10.250.3150">
    <property type="match status" value="1"/>
</dbReference>
<evidence type="ECO:0000256" key="4">
    <source>
        <dbReference type="ARBA" id="ARBA00022801"/>
    </source>
</evidence>
<feature type="coiled-coil region" evidence="7">
    <location>
        <begin position="44"/>
        <end position="145"/>
    </location>
</feature>
<evidence type="ECO:0000256" key="6">
    <source>
        <dbReference type="ARBA" id="ARBA00023049"/>
    </source>
</evidence>
<keyword evidence="5" id="KW-0862">Zinc</keyword>
<evidence type="ECO:0000256" key="9">
    <source>
        <dbReference type="SAM" id="SignalP"/>
    </source>
</evidence>
<dbReference type="RefSeq" id="WP_188781277.1">
    <property type="nucleotide sequence ID" value="NZ_BMKQ01000002.1"/>
</dbReference>
<dbReference type="EMBL" id="BMKQ01000002">
    <property type="protein sequence ID" value="GGF57184.1"/>
    <property type="molecule type" value="Genomic_DNA"/>
</dbReference>
<keyword evidence="12" id="KW-1185">Reference proteome</keyword>
<feature type="domain" description="M23ase beta-sheet core" evidence="10">
    <location>
        <begin position="338"/>
        <end position="436"/>
    </location>
</feature>